<protein>
    <recommendedName>
        <fullName evidence="4">Peptidyl-prolyl cis-trans isomerase</fullName>
        <shortName evidence="4">PPIase</shortName>
        <ecNumber evidence="4">5.2.1.8</ecNumber>
    </recommendedName>
</protein>
<accession>A0A813S115</accession>
<name>A0A813S115_9BILA</name>
<keyword evidence="3 4" id="KW-0413">Isomerase</keyword>
<evidence type="ECO:0000256" key="1">
    <source>
        <dbReference type="ARBA" id="ARBA00000971"/>
    </source>
</evidence>
<dbReference type="GO" id="GO:0005737">
    <property type="term" value="C:cytoplasm"/>
    <property type="evidence" value="ECO:0007669"/>
    <property type="project" value="TreeGrafter"/>
</dbReference>
<dbReference type="Proteomes" id="UP000663891">
    <property type="component" value="Unassembled WGS sequence"/>
</dbReference>
<evidence type="ECO:0000256" key="2">
    <source>
        <dbReference type="ARBA" id="ARBA00023110"/>
    </source>
</evidence>
<dbReference type="PRINTS" id="PR00153">
    <property type="entry name" value="CSAPPISMRASE"/>
</dbReference>
<dbReference type="PANTHER" id="PTHR11071">
    <property type="entry name" value="PEPTIDYL-PROLYL CIS-TRANS ISOMERASE"/>
    <property type="match status" value="1"/>
</dbReference>
<evidence type="ECO:0000256" key="3">
    <source>
        <dbReference type="ARBA" id="ARBA00023235"/>
    </source>
</evidence>
<feature type="chain" id="PRO_5033092720" description="Peptidyl-prolyl cis-trans isomerase" evidence="4">
    <location>
        <begin position="24"/>
        <end position="211"/>
    </location>
</feature>
<dbReference type="SUPFAM" id="SSF50891">
    <property type="entry name" value="Cyclophilin-like"/>
    <property type="match status" value="1"/>
</dbReference>
<dbReference type="GO" id="GO:0006457">
    <property type="term" value="P:protein folding"/>
    <property type="evidence" value="ECO:0007669"/>
    <property type="project" value="TreeGrafter"/>
</dbReference>
<dbReference type="InterPro" id="IPR029000">
    <property type="entry name" value="Cyclophilin-like_dom_sf"/>
</dbReference>
<dbReference type="Pfam" id="PF00160">
    <property type="entry name" value="Pro_isomerase"/>
    <property type="match status" value="1"/>
</dbReference>
<proteinExistence type="inferred from homology"/>
<dbReference type="Gene3D" id="2.40.100.10">
    <property type="entry name" value="Cyclophilin-like"/>
    <property type="match status" value="1"/>
</dbReference>
<dbReference type="PROSITE" id="PS50072">
    <property type="entry name" value="CSA_PPIASE_2"/>
    <property type="match status" value="1"/>
</dbReference>
<sequence>MVTLKELIFLNFVFIVYLARTACEDDDKIYVTKKVYFDIEIDGKSEGRIVIGLFGDIVPKTTKNFAQLAAGTLGFGYNGSIIHRVIKSFMIQGGDFENGDGTGGLSIYVGKFPDENFKLKHYGAGWVSMANSGKDSNTSQFFITTVKTKFLDDEYVVFGKVLKGMSIVHKIENLKTDALDRPLSDIVIVKSGVFKVPNKFAVEREPVDPDI</sequence>
<organism evidence="6 7">
    <name type="scientific">Adineta steineri</name>
    <dbReference type="NCBI Taxonomy" id="433720"/>
    <lineage>
        <taxon>Eukaryota</taxon>
        <taxon>Metazoa</taxon>
        <taxon>Spiralia</taxon>
        <taxon>Gnathifera</taxon>
        <taxon>Rotifera</taxon>
        <taxon>Eurotatoria</taxon>
        <taxon>Bdelloidea</taxon>
        <taxon>Adinetida</taxon>
        <taxon>Adinetidae</taxon>
        <taxon>Adineta</taxon>
    </lineage>
</organism>
<dbReference type="GO" id="GO:0003755">
    <property type="term" value="F:peptidyl-prolyl cis-trans isomerase activity"/>
    <property type="evidence" value="ECO:0007669"/>
    <property type="project" value="UniProtKB-UniRule"/>
</dbReference>
<comment type="similarity">
    <text evidence="4">Belongs to the cyclophilin-type PPIase family.</text>
</comment>
<feature type="domain" description="PPIase cyclophilin-type" evidence="5">
    <location>
        <begin position="36"/>
        <end position="193"/>
    </location>
</feature>
<dbReference type="AlphaFoldDB" id="A0A813S115"/>
<keyword evidence="2 4" id="KW-0697">Rotamase</keyword>
<comment type="function">
    <text evidence="4">PPIases accelerate the folding of proteins. It catalyzes the cis-trans isomerization of proline imidic peptide bonds in oligopeptides.</text>
</comment>
<dbReference type="OrthoDB" id="193499at2759"/>
<gene>
    <name evidence="6" type="ORF">VCS650_LOCUS3384</name>
</gene>
<dbReference type="EMBL" id="CAJNON010000018">
    <property type="protein sequence ID" value="CAF0789097.1"/>
    <property type="molecule type" value="Genomic_DNA"/>
</dbReference>
<comment type="caution">
    <text evidence="6">The sequence shown here is derived from an EMBL/GenBank/DDBJ whole genome shotgun (WGS) entry which is preliminary data.</text>
</comment>
<reference evidence="6" key="1">
    <citation type="submission" date="2021-02" db="EMBL/GenBank/DDBJ databases">
        <authorList>
            <person name="Nowell W R."/>
        </authorList>
    </citation>
    <scope>NUCLEOTIDE SEQUENCE</scope>
</reference>
<dbReference type="FunFam" id="2.40.100.10:FF:000001">
    <property type="entry name" value="Peptidyl-prolyl cis-trans isomerase"/>
    <property type="match status" value="1"/>
</dbReference>
<feature type="signal peptide" evidence="4">
    <location>
        <begin position="1"/>
        <end position="23"/>
    </location>
</feature>
<comment type="catalytic activity">
    <reaction evidence="1 4">
        <text>[protein]-peptidylproline (omega=180) = [protein]-peptidylproline (omega=0)</text>
        <dbReference type="Rhea" id="RHEA:16237"/>
        <dbReference type="Rhea" id="RHEA-COMP:10747"/>
        <dbReference type="Rhea" id="RHEA-COMP:10748"/>
        <dbReference type="ChEBI" id="CHEBI:83833"/>
        <dbReference type="ChEBI" id="CHEBI:83834"/>
        <dbReference type="EC" id="5.2.1.8"/>
    </reaction>
</comment>
<keyword evidence="4" id="KW-0732">Signal</keyword>
<evidence type="ECO:0000313" key="6">
    <source>
        <dbReference type="EMBL" id="CAF0789097.1"/>
    </source>
</evidence>
<dbReference type="InterPro" id="IPR002130">
    <property type="entry name" value="Cyclophilin-type_PPIase_dom"/>
</dbReference>
<dbReference type="EC" id="5.2.1.8" evidence="4"/>
<dbReference type="GO" id="GO:0016018">
    <property type="term" value="F:cyclosporin A binding"/>
    <property type="evidence" value="ECO:0007669"/>
    <property type="project" value="TreeGrafter"/>
</dbReference>
<dbReference type="PANTHER" id="PTHR11071:SF559">
    <property type="entry name" value="PEPTIDYL-PROLYL CIS-TRANS ISOMERASE"/>
    <property type="match status" value="1"/>
</dbReference>
<evidence type="ECO:0000259" key="5">
    <source>
        <dbReference type="PROSITE" id="PS50072"/>
    </source>
</evidence>
<evidence type="ECO:0000256" key="4">
    <source>
        <dbReference type="RuleBase" id="RU363019"/>
    </source>
</evidence>
<evidence type="ECO:0000313" key="7">
    <source>
        <dbReference type="Proteomes" id="UP000663891"/>
    </source>
</evidence>